<dbReference type="Pfam" id="PF04962">
    <property type="entry name" value="KduI"/>
    <property type="match status" value="1"/>
</dbReference>
<gene>
    <name evidence="2" type="primary">iolB</name>
    <name evidence="2" type="ORF">WDZ17_01375</name>
</gene>
<keyword evidence="3" id="KW-1185">Reference proteome</keyword>
<dbReference type="Proteomes" id="UP001387100">
    <property type="component" value="Unassembled WGS sequence"/>
</dbReference>
<dbReference type="InterPro" id="IPR011051">
    <property type="entry name" value="RmlC_Cupin_sf"/>
</dbReference>
<dbReference type="InterPro" id="IPR021120">
    <property type="entry name" value="KduI/IolB_isomerase"/>
</dbReference>
<sequence length="307" mass="32201">MSAPSAELHLTAGSTGDGVWDVVVTPAVAGWGWTSLRAADLGPGQEVGLETGEDEVVLVPLRGGLLVRVDGEGEPVGLVGRDSVWAGPTDVLYLPAGTSAVLSATGPGGARVGVPGARTGLLGEGERKPVRRIDAADVAVELRGAGACTREVRNFAAADVDVATRLVAVEVVTPAGNWSSYPPHKHDEASAVESELEEVYYYEVAPGPDGQPGVGYHRTYGTPDRPLDVLAEVRDRDTVLVPHGWHGPCMAAPGHHLYYLNAMAGPADDRAWRIVDDPDHAWVRATWADQPTDPRLPLGTTAAEDPA</sequence>
<keyword evidence="1 2" id="KW-0413">Isomerase</keyword>
<dbReference type="EC" id="5.3.1.30" evidence="2"/>
<organism evidence="2 3">
    <name type="scientific">Pseudokineococcus basanitobsidens</name>
    <dbReference type="NCBI Taxonomy" id="1926649"/>
    <lineage>
        <taxon>Bacteria</taxon>
        <taxon>Bacillati</taxon>
        <taxon>Actinomycetota</taxon>
        <taxon>Actinomycetes</taxon>
        <taxon>Kineosporiales</taxon>
        <taxon>Kineosporiaceae</taxon>
        <taxon>Pseudokineococcus</taxon>
    </lineage>
</organism>
<evidence type="ECO:0000313" key="2">
    <source>
        <dbReference type="EMBL" id="MEJ5943946.1"/>
    </source>
</evidence>
<dbReference type="PANTHER" id="PTHR39193">
    <property type="entry name" value="5-DEOXY-GLUCURONATE ISOMERASE"/>
    <property type="match status" value="1"/>
</dbReference>
<dbReference type="PANTHER" id="PTHR39193:SF1">
    <property type="entry name" value="5-DEOXY-GLUCURONATE ISOMERASE"/>
    <property type="match status" value="1"/>
</dbReference>
<evidence type="ECO:0000256" key="1">
    <source>
        <dbReference type="ARBA" id="ARBA00023235"/>
    </source>
</evidence>
<dbReference type="EMBL" id="JBBIAA010000001">
    <property type="protein sequence ID" value="MEJ5943946.1"/>
    <property type="molecule type" value="Genomic_DNA"/>
</dbReference>
<dbReference type="NCBIfam" id="TIGR04378">
    <property type="entry name" value="myo_inos_iolB"/>
    <property type="match status" value="1"/>
</dbReference>
<dbReference type="InterPro" id="IPR014710">
    <property type="entry name" value="RmlC-like_jellyroll"/>
</dbReference>
<evidence type="ECO:0000313" key="3">
    <source>
        <dbReference type="Proteomes" id="UP001387100"/>
    </source>
</evidence>
<protein>
    <submittedName>
        <fullName evidence="2">5-deoxy-glucuronate isomerase</fullName>
        <ecNumber evidence="2">5.3.1.30</ecNumber>
    </submittedName>
</protein>
<dbReference type="GO" id="GO:0102482">
    <property type="term" value="F:5-deoxy-D-glucuronate isomerase activity"/>
    <property type="evidence" value="ECO:0007669"/>
    <property type="project" value="UniProtKB-EC"/>
</dbReference>
<dbReference type="SUPFAM" id="SSF51182">
    <property type="entry name" value="RmlC-like cupins"/>
    <property type="match status" value="1"/>
</dbReference>
<comment type="caution">
    <text evidence="2">The sequence shown here is derived from an EMBL/GenBank/DDBJ whole genome shotgun (WGS) entry which is preliminary data.</text>
</comment>
<dbReference type="Gene3D" id="2.60.120.10">
    <property type="entry name" value="Jelly Rolls"/>
    <property type="match status" value="2"/>
</dbReference>
<dbReference type="PIRSF" id="PIRSF036628">
    <property type="entry name" value="IolB"/>
    <property type="match status" value="1"/>
</dbReference>
<reference evidence="2 3" key="1">
    <citation type="journal article" date="2017" name="Int. J. Syst. Evol. Microbiol.">
        <title>Pseudokineococcus basanitobsidens sp. nov., isolated from volcanic rock.</title>
        <authorList>
            <person name="Lee D.W."/>
            <person name="Park M.Y."/>
            <person name="Kim J.J."/>
            <person name="Kim B.S."/>
        </authorList>
    </citation>
    <scope>NUCLEOTIDE SEQUENCE [LARGE SCALE GENOMIC DNA]</scope>
    <source>
        <strain evidence="2 3">DSM 103726</strain>
    </source>
</reference>
<dbReference type="RefSeq" id="WP_339573336.1">
    <property type="nucleotide sequence ID" value="NZ_JBBIAA010000001.1"/>
</dbReference>
<dbReference type="InterPro" id="IPR024203">
    <property type="entry name" value="Deoxy-glucuronate_isom_IolB"/>
</dbReference>
<proteinExistence type="predicted"/>
<accession>A0ABU8RFW4</accession>
<name>A0ABU8RFW4_9ACTN</name>